<protein>
    <submittedName>
        <fullName evidence="5">Uncharacterized protein</fullName>
    </submittedName>
</protein>
<dbReference type="InterPro" id="IPR037359">
    <property type="entry name" value="NST/OST"/>
</dbReference>
<keyword evidence="4" id="KW-0472">Membrane</keyword>
<dbReference type="InterPro" id="IPR027417">
    <property type="entry name" value="P-loop_NTPase"/>
</dbReference>
<evidence type="ECO:0000256" key="1">
    <source>
        <dbReference type="ARBA" id="ARBA00022679"/>
    </source>
</evidence>
<dbReference type="EMBL" id="OU594949">
    <property type="protein sequence ID" value="CAG9293996.1"/>
    <property type="molecule type" value="Genomic_DNA"/>
</dbReference>
<dbReference type="PANTHER" id="PTHR10605:SF56">
    <property type="entry name" value="BIFUNCTIONAL HEPARAN SULFATE N-DEACETYLASE_N-SULFOTRANSFERASE"/>
    <property type="match status" value="1"/>
</dbReference>
<feature type="binding site" evidence="2">
    <location>
        <position position="371"/>
    </location>
    <ligand>
        <name>3'-phosphoadenylyl sulfate</name>
        <dbReference type="ChEBI" id="CHEBI:58339"/>
    </ligand>
</feature>
<gene>
    <name evidence="5" type="ORF">PTTT1_LOCUS53280</name>
</gene>
<evidence type="ECO:0000256" key="3">
    <source>
        <dbReference type="SAM" id="MobiDB-lite"/>
    </source>
</evidence>
<dbReference type="GO" id="GO:0008146">
    <property type="term" value="F:sulfotransferase activity"/>
    <property type="evidence" value="ECO:0007669"/>
    <property type="project" value="InterPro"/>
</dbReference>
<evidence type="ECO:0000256" key="2">
    <source>
        <dbReference type="PIRSR" id="PIRSR637359-2"/>
    </source>
</evidence>
<evidence type="ECO:0000256" key="4">
    <source>
        <dbReference type="SAM" id="Phobius"/>
    </source>
</evidence>
<feature type="transmembrane region" description="Helical" evidence="4">
    <location>
        <begin position="91"/>
        <end position="109"/>
    </location>
</feature>
<accession>A0A8J9SJU3</accession>
<dbReference type="Proteomes" id="UP000836788">
    <property type="component" value="Chromosome 8"/>
</dbReference>
<dbReference type="PANTHER" id="PTHR10605">
    <property type="entry name" value="HEPARAN SULFATE SULFOTRANSFERASE"/>
    <property type="match status" value="1"/>
</dbReference>
<feature type="compositionally biased region" description="Low complexity" evidence="3">
    <location>
        <begin position="145"/>
        <end position="165"/>
    </location>
</feature>
<sequence>MSDHRHSLLPSQASNRRLRTPPQSTAFVALEIESLVLNPSSQGSIHNQNVATATNTTIADRSMFSYSPATRMLLEESMRSITNSRWHVRSLVKLICLLVAVAVALNVIASTRMVVRGERTEDKNKTGVLPDHNKKSNKLAPTEAPTVLPSFSPTTSPSTLLPTMVPLSPTSAATIPLTPEAQQQEQQSSSSKAWIQLQPRDSDKKPYPPPGKNASLTFQSRWCDLQGLAFGTEADWNPSIATKRGKFAPNITNATNAWQLRAPSLLLPGTKHAGSEALGALLATHPLVLRQTTQGFFFDHVFRKFVSANEKTRVAAARHKMYASHYDLKAIQANPALRSVDVTPGYLLYSTLLPRRVFCVTPWIKLLVVLRNPTDRVFEHYQAARAKGLPLSLKDWLDKDLAILRKHGLVGDATGMGNATSIVKHGSSEEDVAWLKYQDESLEGVIGRSIYEIQLRQWFQAMRAAGKNPSKDVMVVLSDDWSQNPSRKYQRVLEFANLPHDDNVVVPTTLLASTWRRTTGINQTLASSGSTATRDELQKFFRPYNTRLALLLSSYGVTVL</sequence>
<dbReference type="SUPFAM" id="SSF52540">
    <property type="entry name" value="P-loop containing nucleoside triphosphate hydrolases"/>
    <property type="match status" value="1"/>
</dbReference>
<keyword evidence="1" id="KW-0808">Transferase</keyword>
<feature type="compositionally biased region" description="Polar residues" evidence="3">
    <location>
        <begin position="9"/>
        <end position="20"/>
    </location>
</feature>
<feature type="region of interest" description="Disordered" evidence="3">
    <location>
        <begin position="121"/>
        <end position="165"/>
    </location>
</feature>
<feature type="region of interest" description="Disordered" evidence="3">
    <location>
        <begin position="1"/>
        <end position="20"/>
    </location>
</feature>
<organism evidence="5">
    <name type="scientific">Phaeodactylum tricornutum</name>
    <name type="common">Diatom</name>
    <dbReference type="NCBI Taxonomy" id="2850"/>
    <lineage>
        <taxon>Eukaryota</taxon>
        <taxon>Sar</taxon>
        <taxon>Stramenopiles</taxon>
        <taxon>Ochrophyta</taxon>
        <taxon>Bacillariophyta</taxon>
        <taxon>Bacillariophyceae</taxon>
        <taxon>Bacillariophycidae</taxon>
        <taxon>Naviculales</taxon>
        <taxon>Phaeodactylaceae</taxon>
        <taxon>Phaeodactylum</taxon>
    </lineage>
</organism>
<dbReference type="AlphaFoldDB" id="A0A8J9SJU3"/>
<dbReference type="Gene3D" id="3.40.50.300">
    <property type="entry name" value="P-loop containing nucleotide triphosphate hydrolases"/>
    <property type="match status" value="1"/>
</dbReference>
<proteinExistence type="predicted"/>
<name>A0A8J9SJU3_PHATR</name>
<keyword evidence="4" id="KW-1133">Transmembrane helix</keyword>
<evidence type="ECO:0000313" key="5">
    <source>
        <dbReference type="EMBL" id="CAG9293996.1"/>
    </source>
</evidence>
<reference evidence="5" key="1">
    <citation type="submission" date="2022-02" db="EMBL/GenBank/DDBJ databases">
        <authorList>
            <person name="Giguere J D."/>
        </authorList>
    </citation>
    <scope>NUCLEOTIDE SEQUENCE</scope>
    <source>
        <strain evidence="5">CCAP 1055/1</strain>
    </source>
</reference>
<keyword evidence="4" id="KW-0812">Transmembrane</keyword>